<dbReference type="AlphaFoldDB" id="A0A512IP32"/>
<proteinExistence type="predicted"/>
<sequence>MTVLAPAAAIALAVRLLEAAGFAVTARNERGDSVYCRRSPDSPAIRVSNHARTPKQRQKHPDVVTSLVFRAPKTPEQVAVMVEDARRVCCGAAARRTPPDRDASRQG</sequence>
<feature type="signal peptide" evidence="2">
    <location>
        <begin position="1"/>
        <end position="19"/>
    </location>
</feature>
<evidence type="ECO:0000256" key="1">
    <source>
        <dbReference type="SAM" id="MobiDB-lite"/>
    </source>
</evidence>
<keyword evidence="4" id="KW-1185">Reference proteome</keyword>
<protein>
    <recommendedName>
        <fullName evidence="5">Type II toxin-antitoxin system HicA family toxin</fullName>
    </recommendedName>
</protein>
<evidence type="ECO:0000313" key="3">
    <source>
        <dbReference type="EMBL" id="GEO99464.1"/>
    </source>
</evidence>
<keyword evidence="2" id="KW-0732">Signal</keyword>
<comment type="caution">
    <text evidence="3">The sequence shown here is derived from an EMBL/GenBank/DDBJ whole genome shotgun (WGS) entry which is preliminary data.</text>
</comment>
<evidence type="ECO:0008006" key="5">
    <source>
        <dbReference type="Google" id="ProtNLM"/>
    </source>
</evidence>
<feature type="chain" id="PRO_5022166807" description="Type II toxin-antitoxin system HicA family toxin" evidence="2">
    <location>
        <begin position="20"/>
        <end position="107"/>
    </location>
</feature>
<dbReference type="EMBL" id="BJZT01000018">
    <property type="protein sequence ID" value="GEO99464.1"/>
    <property type="molecule type" value="Genomic_DNA"/>
</dbReference>
<gene>
    <name evidence="3" type="ORF">MHA02_18520</name>
</gene>
<dbReference type="RefSeq" id="WP_238180237.1">
    <property type="nucleotide sequence ID" value="NZ_BPQN01000017.1"/>
</dbReference>
<organism evidence="3 4">
    <name type="scientific">Methylobacterium haplocladii</name>
    <dbReference type="NCBI Taxonomy" id="1176176"/>
    <lineage>
        <taxon>Bacteria</taxon>
        <taxon>Pseudomonadati</taxon>
        <taxon>Pseudomonadota</taxon>
        <taxon>Alphaproteobacteria</taxon>
        <taxon>Hyphomicrobiales</taxon>
        <taxon>Methylobacteriaceae</taxon>
        <taxon>Methylobacterium</taxon>
    </lineage>
</organism>
<evidence type="ECO:0000256" key="2">
    <source>
        <dbReference type="SAM" id="SignalP"/>
    </source>
</evidence>
<feature type="region of interest" description="Disordered" evidence="1">
    <location>
        <begin position="32"/>
        <end position="62"/>
    </location>
</feature>
<dbReference type="Proteomes" id="UP000321258">
    <property type="component" value="Unassembled WGS sequence"/>
</dbReference>
<reference evidence="3 4" key="1">
    <citation type="submission" date="2019-07" db="EMBL/GenBank/DDBJ databases">
        <title>Whole genome shotgun sequence of Methylobacterium haplocladii NBRC 107714.</title>
        <authorList>
            <person name="Hosoyama A."/>
            <person name="Uohara A."/>
            <person name="Ohji S."/>
            <person name="Ichikawa N."/>
        </authorList>
    </citation>
    <scope>NUCLEOTIDE SEQUENCE [LARGE SCALE GENOMIC DNA]</scope>
    <source>
        <strain evidence="3 4">NBRC 107714</strain>
    </source>
</reference>
<evidence type="ECO:0000313" key="4">
    <source>
        <dbReference type="Proteomes" id="UP000321258"/>
    </source>
</evidence>
<accession>A0A512IP32</accession>
<name>A0A512IP32_9HYPH</name>